<dbReference type="RefSeq" id="WP_346762815.1">
    <property type="nucleotide sequence ID" value="NZ_JAUJEB010000018.1"/>
</dbReference>
<dbReference type="EMBL" id="JAUJEB010000018">
    <property type="protein sequence ID" value="MDN5217480.1"/>
    <property type="molecule type" value="Genomic_DNA"/>
</dbReference>
<gene>
    <name evidence="1" type="ORF">QQ020_35740</name>
</gene>
<reference evidence="1" key="1">
    <citation type="submission" date="2023-06" db="EMBL/GenBank/DDBJ databases">
        <title>Genomic of Agaribacillus aureum.</title>
        <authorList>
            <person name="Wang G."/>
        </authorList>
    </citation>
    <scope>NUCLEOTIDE SEQUENCE</scope>
    <source>
        <strain evidence="1">BMA12</strain>
    </source>
</reference>
<dbReference type="Pfam" id="PF11175">
    <property type="entry name" value="DUF2961"/>
    <property type="match status" value="1"/>
</dbReference>
<dbReference type="PROSITE" id="PS51257">
    <property type="entry name" value="PROKAR_LIPOPROTEIN"/>
    <property type="match status" value="1"/>
</dbReference>
<protein>
    <submittedName>
        <fullName evidence="1">DUF2961 domain-containing protein</fullName>
    </submittedName>
</protein>
<dbReference type="Gene3D" id="2.60.120.1390">
    <property type="match status" value="1"/>
</dbReference>
<dbReference type="InterPro" id="IPR021345">
    <property type="entry name" value="DUF2961"/>
</dbReference>
<evidence type="ECO:0000313" key="1">
    <source>
        <dbReference type="EMBL" id="MDN5217480.1"/>
    </source>
</evidence>
<dbReference type="Proteomes" id="UP001172083">
    <property type="component" value="Unassembled WGS sequence"/>
</dbReference>
<comment type="caution">
    <text evidence="1">The sequence shown here is derived from an EMBL/GenBank/DDBJ whole genome shotgun (WGS) entry which is preliminary data.</text>
</comment>
<evidence type="ECO:0000313" key="2">
    <source>
        <dbReference type="Proteomes" id="UP001172083"/>
    </source>
</evidence>
<proteinExistence type="predicted"/>
<name>A0ABT8LI46_9BACT</name>
<keyword evidence="2" id="KW-1185">Reference proteome</keyword>
<organism evidence="1 2">
    <name type="scientific">Agaribacillus aureus</name>
    <dbReference type="NCBI Taxonomy" id="3051825"/>
    <lineage>
        <taxon>Bacteria</taxon>
        <taxon>Pseudomonadati</taxon>
        <taxon>Bacteroidota</taxon>
        <taxon>Cytophagia</taxon>
        <taxon>Cytophagales</taxon>
        <taxon>Splendidivirgaceae</taxon>
        <taxon>Agaribacillus</taxon>
    </lineage>
</organism>
<accession>A0ABT8LI46</accession>
<sequence length="391" mass="44919">MNIKSVITHVVFALLGFAFLMACQQKREKEMFVPGPHSLYRLSNSKTRSISPENLTGGKGQGGMTKLEDGNAKKAAAKLGKGWKVNPYLFIQPRETAVLAEAAGPGIINHIWMTPARDKQDRLRILRFYWDDEQEPSVEVPLGDFFCNGWDHENQSDVNSLMISANPLNGFNSFWQMPFRKKFKITLENKASTRTRIFYQVDYTLGEVPDDAAYFHAQFRRQNPVTFKQPYTIVDNIKGKGHYVGTFLAHGTNDTQWWGEGEIKFYMDGDTEYPTINGTGEEDYFLGSWGYARILEDGSKEYAEYHTPYAGFFQVKNAGPNVARFGQYRWHIYDPVRFESDLKITIQCLGWKDGYYWPLEDDLASVAFWYQTEPHVPFPELPSVEELIVQN</sequence>